<dbReference type="EMBL" id="AYKW01000006">
    <property type="protein sequence ID" value="PIL33935.1"/>
    <property type="molecule type" value="Genomic_DNA"/>
</dbReference>
<reference evidence="2 3" key="1">
    <citation type="journal article" date="2015" name="Sci. Rep.">
        <title>Chromosome-level genome map provides insights into diverse defense mechanisms in the medicinal fungus Ganoderma sinense.</title>
        <authorList>
            <person name="Zhu Y."/>
            <person name="Xu J."/>
            <person name="Sun C."/>
            <person name="Zhou S."/>
            <person name="Xu H."/>
            <person name="Nelson D.R."/>
            <person name="Qian J."/>
            <person name="Song J."/>
            <person name="Luo H."/>
            <person name="Xiang L."/>
            <person name="Li Y."/>
            <person name="Xu Z."/>
            <person name="Ji A."/>
            <person name="Wang L."/>
            <person name="Lu S."/>
            <person name="Hayward A."/>
            <person name="Sun W."/>
            <person name="Li X."/>
            <person name="Schwartz D.C."/>
            <person name="Wang Y."/>
            <person name="Chen S."/>
        </authorList>
    </citation>
    <scope>NUCLEOTIDE SEQUENCE [LARGE SCALE GENOMIC DNA]</scope>
    <source>
        <strain evidence="2 3">ZZ0214-1</strain>
    </source>
</reference>
<dbReference type="Proteomes" id="UP000230002">
    <property type="component" value="Unassembled WGS sequence"/>
</dbReference>
<evidence type="ECO:0000313" key="2">
    <source>
        <dbReference type="EMBL" id="PIL33935.1"/>
    </source>
</evidence>
<feature type="region of interest" description="Disordered" evidence="1">
    <location>
        <begin position="49"/>
        <end position="75"/>
    </location>
</feature>
<gene>
    <name evidence="2" type="ORF">GSI_03643</name>
</gene>
<dbReference type="AlphaFoldDB" id="A0A2G8SJH8"/>
<name>A0A2G8SJH8_9APHY</name>
<dbReference type="SUPFAM" id="SSF51197">
    <property type="entry name" value="Clavaminate synthase-like"/>
    <property type="match status" value="1"/>
</dbReference>
<sequence>MPQDPDGSRSICSIQTCKEFVELTGEAGDVILLHPFMPHSASKNHLRIPRFITNPPSRSRRRSTSTAPTQLTTPFPLPPAPCPSCFAPPPLPQSEFRIVGSLVERKILRTLGVAGLPEWTIAAPRRRFTPRTRAGKDAMIREEVGRMKAHARATGGTVDSMHLDGPVPYQVVVASG</sequence>
<evidence type="ECO:0000256" key="1">
    <source>
        <dbReference type="SAM" id="MobiDB-lite"/>
    </source>
</evidence>
<accession>A0A2G8SJH8</accession>
<evidence type="ECO:0000313" key="3">
    <source>
        <dbReference type="Proteomes" id="UP000230002"/>
    </source>
</evidence>
<feature type="compositionally biased region" description="Low complexity" evidence="1">
    <location>
        <begin position="64"/>
        <end position="74"/>
    </location>
</feature>
<protein>
    <submittedName>
        <fullName evidence="2">Uncharacterized protein</fullName>
    </submittedName>
</protein>
<keyword evidence="3" id="KW-1185">Reference proteome</keyword>
<organism evidence="2 3">
    <name type="scientific">Ganoderma sinense ZZ0214-1</name>
    <dbReference type="NCBI Taxonomy" id="1077348"/>
    <lineage>
        <taxon>Eukaryota</taxon>
        <taxon>Fungi</taxon>
        <taxon>Dikarya</taxon>
        <taxon>Basidiomycota</taxon>
        <taxon>Agaricomycotina</taxon>
        <taxon>Agaricomycetes</taxon>
        <taxon>Polyporales</taxon>
        <taxon>Polyporaceae</taxon>
        <taxon>Ganoderma</taxon>
    </lineage>
</organism>
<proteinExistence type="predicted"/>
<dbReference type="OrthoDB" id="4664297at2759"/>
<comment type="caution">
    <text evidence="2">The sequence shown here is derived from an EMBL/GenBank/DDBJ whole genome shotgun (WGS) entry which is preliminary data.</text>
</comment>